<dbReference type="CDD" id="cd03214">
    <property type="entry name" value="ABC_Iron-Siderophores_B12_Hemin"/>
    <property type="match status" value="1"/>
</dbReference>
<dbReference type="InterPro" id="IPR017871">
    <property type="entry name" value="ABC_transporter-like_CS"/>
</dbReference>
<evidence type="ECO:0000256" key="1">
    <source>
        <dbReference type="ARBA" id="ARBA00022448"/>
    </source>
</evidence>
<keyword evidence="2" id="KW-0547">Nucleotide-binding</keyword>
<accession>A0A7V5NYM3</accession>
<evidence type="ECO:0000256" key="4">
    <source>
        <dbReference type="ARBA" id="ARBA00022967"/>
    </source>
</evidence>
<dbReference type="GO" id="GO:0016887">
    <property type="term" value="F:ATP hydrolysis activity"/>
    <property type="evidence" value="ECO:0007669"/>
    <property type="project" value="InterPro"/>
</dbReference>
<feature type="domain" description="ABC transporter" evidence="6">
    <location>
        <begin position="6"/>
        <end position="236"/>
    </location>
</feature>
<evidence type="ECO:0000313" key="7">
    <source>
        <dbReference type="EMBL" id="HHI96575.1"/>
    </source>
</evidence>
<dbReference type="Pfam" id="PF00005">
    <property type="entry name" value="ABC_tran"/>
    <property type="match status" value="1"/>
</dbReference>
<evidence type="ECO:0000256" key="3">
    <source>
        <dbReference type="ARBA" id="ARBA00022840"/>
    </source>
</evidence>
<sequence length="256" mass="28151">MASIVLEARAAAFGWHKKAVVEEISFQLFSGQWLSIIGPNGAGKTTLLHGLAGLLPLQRGAVKILGRDLASYKARVRARKVALMRQSQKPVYPFSVFEIVLQGRYPYGNRPENEEIALLALKKVSAQHLAPRPFSSLSGGERQKVWLARVVAQATPILLLDEPAAHLDPAVKHEIYRFLKKLCREGKAIVCVLHDLTYVSLLSDYVLVLKDGRILAQGKTEEVLVPDTLEEAFGVPFVVSRHPQSGKPLPLPSIGL</sequence>
<keyword evidence="4" id="KW-1278">Translocase</keyword>
<comment type="function">
    <text evidence="5">Part of the ABC transporter complex HmuTUV involved in hemin import. Responsible for energy coupling to the transport system.</text>
</comment>
<evidence type="ECO:0000256" key="2">
    <source>
        <dbReference type="ARBA" id="ARBA00022741"/>
    </source>
</evidence>
<dbReference type="SMART" id="SM00382">
    <property type="entry name" value="AAA"/>
    <property type="match status" value="1"/>
</dbReference>
<gene>
    <name evidence="7" type="ORF">ENJ96_01850</name>
</gene>
<dbReference type="PANTHER" id="PTHR42794">
    <property type="entry name" value="HEMIN IMPORT ATP-BINDING PROTEIN HMUV"/>
    <property type="match status" value="1"/>
</dbReference>
<dbReference type="PROSITE" id="PS50893">
    <property type="entry name" value="ABC_TRANSPORTER_2"/>
    <property type="match status" value="1"/>
</dbReference>
<keyword evidence="3 7" id="KW-0067">ATP-binding</keyword>
<evidence type="ECO:0000256" key="5">
    <source>
        <dbReference type="ARBA" id="ARBA00037066"/>
    </source>
</evidence>
<dbReference type="Proteomes" id="UP000886101">
    <property type="component" value="Unassembled WGS sequence"/>
</dbReference>
<dbReference type="GO" id="GO:0005524">
    <property type="term" value="F:ATP binding"/>
    <property type="evidence" value="ECO:0007669"/>
    <property type="project" value="UniProtKB-KW"/>
</dbReference>
<keyword evidence="1" id="KW-0813">Transport</keyword>
<dbReference type="InterPro" id="IPR003439">
    <property type="entry name" value="ABC_transporter-like_ATP-bd"/>
</dbReference>
<evidence type="ECO:0000259" key="6">
    <source>
        <dbReference type="PROSITE" id="PS50893"/>
    </source>
</evidence>
<proteinExistence type="predicted"/>
<dbReference type="SUPFAM" id="SSF52540">
    <property type="entry name" value="P-loop containing nucleoside triphosphate hydrolases"/>
    <property type="match status" value="1"/>
</dbReference>
<dbReference type="FunFam" id="3.40.50.300:FF:000134">
    <property type="entry name" value="Iron-enterobactin ABC transporter ATP-binding protein"/>
    <property type="match status" value="1"/>
</dbReference>
<reference evidence="7" key="1">
    <citation type="journal article" date="2020" name="mSystems">
        <title>Genome- and Community-Level Interaction Insights into Carbon Utilization and Element Cycling Functions of Hydrothermarchaeota in Hydrothermal Sediment.</title>
        <authorList>
            <person name="Zhou Z."/>
            <person name="Liu Y."/>
            <person name="Xu W."/>
            <person name="Pan J."/>
            <person name="Luo Z.H."/>
            <person name="Li M."/>
        </authorList>
    </citation>
    <scope>NUCLEOTIDE SEQUENCE [LARGE SCALE GENOMIC DNA]</scope>
    <source>
        <strain evidence="7">HyVt-533</strain>
    </source>
</reference>
<dbReference type="EMBL" id="DROK01000054">
    <property type="protein sequence ID" value="HHI96575.1"/>
    <property type="molecule type" value="Genomic_DNA"/>
</dbReference>
<dbReference type="PANTHER" id="PTHR42794:SF1">
    <property type="entry name" value="HEMIN IMPORT ATP-BINDING PROTEIN HMUV"/>
    <property type="match status" value="1"/>
</dbReference>
<protein>
    <submittedName>
        <fullName evidence="7">ABC transporter ATP-binding protein</fullName>
    </submittedName>
</protein>
<dbReference type="AlphaFoldDB" id="A0A7V5NYM3"/>
<dbReference type="Gene3D" id="3.40.50.300">
    <property type="entry name" value="P-loop containing nucleotide triphosphate hydrolases"/>
    <property type="match status" value="1"/>
</dbReference>
<dbReference type="InterPro" id="IPR003593">
    <property type="entry name" value="AAA+_ATPase"/>
</dbReference>
<dbReference type="PROSITE" id="PS00211">
    <property type="entry name" value="ABC_TRANSPORTER_1"/>
    <property type="match status" value="1"/>
</dbReference>
<comment type="caution">
    <text evidence="7">The sequence shown here is derived from an EMBL/GenBank/DDBJ whole genome shotgun (WGS) entry which is preliminary data.</text>
</comment>
<name>A0A7V5NYM3_9BACT</name>
<organism evidence="7">
    <name type="scientific">Thermodesulfatator atlanticus</name>
    <dbReference type="NCBI Taxonomy" id="501497"/>
    <lineage>
        <taxon>Bacteria</taxon>
        <taxon>Pseudomonadati</taxon>
        <taxon>Thermodesulfobacteriota</taxon>
        <taxon>Thermodesulfobacteria</taxon>
        <taxon>Thermodesulfobacteriales</taxon>
        <taxon>Thermodesulfatatoraceae</taxon>
        <taxon>Thermodesulfatator</taxon>
    </lineage>
</organism>
<dbReference type="InterPro" id="IPR027417">
    <property type="entry name" value="P-loop_NTPase"/>
</dbReference>